<reference evidence="2" key="1">
    <citation type="submission" date="2022-01" db="EMBL/GenBank/DDBJ databases">
        <title>Antribacter sp. nov., isolated from Guizhou of China.</title>
        <authorList>
            <person name="Chengliang C."/>
            <person name="Ya Z."/>
        </authorList>
    </citation>
    <scope>NUCLEOTIDE SEQUENCE</scope>
    <source>
        <strain evidence="2">KLBMP 9083</strain>
    </source>
</reference>
<dbReference type="Proteomes" id="UP001165405">
    <property type="component" value="Unassembled WGS sequence"/>
</dbReference>
<accession>A0AA41QIJ9</accession>
<evidence type="ECO:0000259" key="1">
    <source>
        <dbReference type="Pfam" id="PF12728"/>
    </source>
</evidence>
<gene>
    <name evidence="2" type="ORF">L1785_22250</name>
</gene>
<evidence type="ECO:0000313" key="3">
    <source>
        <dbReference type="Proteomes" id="UP001165405"/>
    </source>
</evidence>
<dbReference type="RefSeq" id="WP_236091434.1">
    <property type="nucleotide sequence ID" value="NZ_JAKGSG010000068.1"/>
</dbReference>
<organism evidence="2 3">
    <name type="scientific">Antribacter soli</name>
    <dbReference type="NCBI Taxonomy" id="2910976"/>
    <lineage>
        <taxon>Bacteria</taxon>
        <taxon>Bacillati</taxon>
        <taxon>Actinomycetota</taxon>
        <taxon>Actinomycetes</taxon>
        <taxon>Micrococcales</taxon>
        <taxon>Promicromonosporaceae</taxon>
        <taxon>Antribacter</taxon>
    </lineage>
</organism>
<keyword evidence="3" id="KW-1185">Reference proteome</keyword>
<dbReference type="Pfam" id="PF12728">
    <property type="entry name" value="HTH_17"/>
    <property type="match status" value="1"/>
</dbReference>
<name>A0AA41QIJ9_9MICO</name>
<dbReference type="InterPro" id="IPR041657">
    <property type="entry name" value="HTH_17"/>
</dbReference>
<evidence type="ECO:0000313" key="2">
    <source>
        <dbReference type="EMBL" id="MCF4123686.1"/>
    </source>
</evidence>
<dbReference type="EMBL" id="JAKGSG010000068">
    <property type="protein sequence ID" value="MCF4123686.1"/>
    <property type="molecule type" value="Genomic_DNA"/>
</dbReference>
<comment type="caution">
    <text evidence="2">The sequence shown here is derived from an EMBL/GenBank/DDBJ whole genome shotgun (WGS) entry which is preliminary data.</text>
</comment>
<dbReference type="AlphaFoldDB" id="A0AA41QIJ9"/>
<feature type="domain" description="Helix-turn-helix" evidence="1">
    <location>
        <begin position="16"/>
        <end position="67"/>
    </location>
</feature>
<sequence length="89" mass="10081">MTVFFPPDERESPARFMTLDDVCETLDVSPAVVYGLVRSGNIPAIQVGPKKVWRIEHVRFEHWVRDQYVVTQAANAMYDEQGLASTAAR</sequence>
<protein>
    <submittedName>
        <fullName evidence="2">Helix-turn-helix domain-containing protein</fullName>
    </submittedName>
</protein>
<proteinExistence type="predicted"/>